<reference evidence="1 2" key="1">
    <citation type="submission" date="2021-06" db="EMBL/GenBank/DDBJ databases">
        <title>Caerostris extrusa draft genome.</title>
        <authorList>
            <person name="Kono N."/>
            <person name="Arakawa K."/>
        </authorList>
    </citation>
    <scope>NUCLEOTIDE SEQUENCE [LARGE SCALE GENOMIC DNA]</scope>
</reference>
<dbReference type="InterPro" id="IPR000884">
    <property type="entry name" value="TSP1_rpt"/>
</dbReference>
<evidence type="ECO:0000313" key="2">
    <source>
        <dbReference type="Proteomes" id="UP001054945"/>
    </source>
</evidence>
<evidence type="ECO:0000313" key="1">
    <source>
        <dbReference type="EMBL" id="GIX86750.1"/>
    </source>
</evidence>
<gene>
    <name evidence="1" type="primary">SPON1_8</name>
    <name evidence="1" type="ORF">CEXT_717011</name>
</gene>
<dbReference type="PANTHER" id="PTHR11311">
    <property type="entry name" value="SPONDIN"/>
    <property type="match status" value="1"/>
</dbReference>
<dbReference type="GO" id="GO:0031012">
    <property type="term" value="C:extracellular matrix"/>
    <property type="evidence" value="ECO:0007669"/>
    <property type="project" value="TreeGrafter"/>
</dbReference>
<dbReference type="PROSITE" id="PS50092">
    <property type="entry name" value="TSP1"/>
    <property type="match status" value="1"/>
</dbReference>
<dbReference type="InterPro" id="IPR036383">
    <property type="entry name" value="TSP1_rpt_sf"/>
</dbReference>
<dbReference type="PANTHER" id="PTHR11311:SF16">
    <property type="entry name" value="SPONDIN-1"/>
    <property type="match status" value="1"/>
</dbReference>
<dbReference type="Proteomes" id="UP001054945">
    <property type="component" value="Unassembled WGS sequence"/>
</dbReference>
<organism evidence="1 2">
    <name type="scientific">Caerostris extrusa</name>
    <name type="common">Bark spider</name>
    <name type="synonym">Caerostris bankana</name>
    <dbReference type="NCBI Taxonomy" id="172846"/>
    <lineage>
        <taxon>Eukaryota</taxon>
        <taxon>Metazoa</taxon>
        <taxon>Ecdysozoa</taxon>
        <taxon>Arthropoda</taxon>
        <taxon>Chelicerata</taxon>
        <taxon>Arachnida</taxon>
        <taxon>Araneae</taxon>
        <taxon>Araneomorphae</taxon>
        <taxon>Entelegynae</taxon>
        <taxon>Araneoidea</taxon>
        <taxon>Araneidae</taxon>
        <taxon>Caerostris</taxon>
    </lineage>
</organism>
<keyword evidence="2" id="KW-1185">Reference proteome</keyword>
<dbReference type="Gene3D" id="2.20.100.10">
    <property type="entry name" value="Thrombospondin type-1 (TSP1) repeat"/>
    <property type="match status" value="1"/>
</dbReference>
<protein>
    <submittedName>
        <fullName evidence="1">Spondin-1</fullName>
    </submittedName>
</protein>
<dbReference type="Pfam" id="PF00090">
    <property type="entry name" value="TSP_1"/>
    <property type="match status" value="1"/>
</dbReference>
<dbReference type="GO" id="GO:0007155">
    <property type="term" value="P:cell adhesion"/>
    <property type="evidence" value="ECO:0007669"/>
    <property type="project" value="TreeGrafter"/>
</dbReference>
<dbReference type="AlphaFoldDB" id="A0AAV4NSM1"/>
<comment type="caution">
    <text evidence="1">The sequence shown here is derived from an EMBL/GenBank/DDBJ whole genome shotgun (WGS) entry which is preliminary data.</text>
</comment>
<sequence length="194" mass="20710">MIRKGGCEHFKQLSKTMVAKCGCHVTHAAIDKSAAYLLNSKSDAYQYDMKNGRRKQKEEAKQNEQAMPEKIAGTDPKCAVTHWSEWSPCTVTCGKGLKVRTRLYLSPAALSMCNVELMQKAPCTADKPDCTVNLIEAKKNCMQPKEVGPAAATSPAGTTTCLEPCASSSSTGAAEVTATISTGMPTVTGCVRPC</sequence>
<dbReference type="SMART" id="SM00209">
    <property type="entry name" value="TSP1"/>
    <property type="match status" value="1"/>
</dbReference>
<dbReference type="EMBL" id="BPLR01003612">
    <property type="protein sequence ID" value="GIX86750.1"/>
    <property type="molecule type" value="Genomic_DNA"/>
</dbReference>
<proteinExistence type="predicted"/>
<dbReference type="SUPFAM" id="SSF82895">
    <property type="entry name" value="TSP-1 type 1 repeat"/>
    <property type="match status" value="1"/>
</dbReference>
<accession>A0AAV4NSM1</accession>
<dbReference type="InterPro" id="IPR051418">
    <property type="entry name" value="Spondin/Thrombospondin_T1"/>
</dbReference>
<name>A0AAV4NSM1_CAEEX</name>